<accession>A0A7S7LYW9</accession>
<dbReference type="KEGG" id="sbal:HUE88_01820"/>
<dbReference type="EMBL" id="CP054492">
    <property type="protein sequence ID" value="QOY53403.1"/>
    <property type="molecule type" value="Genomic_DNA"/>
</dbReference>
<dbReference type="Pfam" id="PF11948">
    <property type="entry name" value="DUF3465"/>
    <property type="match status" value="1"/>
</dbReference>
<sequence>MSLEIYAGTQMCSSGTVVKLLSDDNKGSRHQRFIIKLSSGQTLLIAHNIDLAPKVSSLKKGGFIKFCGEHESNAKGGVVHWTHHDPNKRHVGGWLEYNGQRYE</sequence>
<proteinExistence type="predicted"/>
<dbReference type="Proteomes" id="UP000593994">
    <property type="component" value="Chromosome"/>
</dbReference>
<dbReference type="AlphaFoldDB" id="A0A7S7LYW9"/>
<evidence type="ECO:0000313" key="1">
    <source>
        <dbReference type="EMBL" id="QOY53403.1"/>
    </source>
</evidence>
<protein>
    <submittedName>
        <fullName evidence="1">DUF3465 domain-containing protein</fullName>
    </submittedName>
</protein>
<name>A0A7S7LYW9_9BACT</name>
<evidence type="ECO:0000313" key="2">
    <source>
        <dbReference type="Proteomes" id="UP000593994"/>
    </source>
</evidence>
<keyword evidence="2" id="KW-1185">Reference proteome</keyword>
<reference evidence="1 2" key="1">
    <citation type="submission" date="2020-05" db="EMBL/GenBank/DDBJ databases">
        <title>Sulfurimonas marisnigri, sp. nov., and Sulfurimonas baltica, sp. nov., manganese oxide reducing chemolithoautotrophs of the class Epsilonproteobacteria isolated from the pelagic redoxclines of the Black and Baltic Seas and emended description of the genus Sulfurimonas.</title>
        <authorList>
            <person name="Henkel J.V."/>
            <person name="Laudan C."/>
            <person name="Werner J."/>
            <person name="Neu T."/>
            <person name="Plewe S."/>
            <person name="Sproer C."/>
            <person name="Bunk B."/>
            <person name="Schulz-Vogt H.N."/>
        </authorList>
    </citation>
    <scope>NUCLEOTIDE SEQUENCE [LARGE SCALE GENOMIC DNA]</scope>
    <source>
        <strain evidence="1 2">GD2</strain>
    </source>
</reference>
<organism evidence="1 2">
    <name type="scientific">Candidatus Sulfurimonas baltica</name>
    <dbReference type="NCBI Taxonomy" id="2740404"/>
    <lineage>
        <taxon>Bacteria</taxon>
        <taxon>Pseudomonadati</taxon>
        <taxon>Campylobacterota</taxon>
        <taxon>Epsilonproteobacteria</taxon>
        <taxon>Campylobacterales</taxon>
        <taxon>Sulfurimonadaceae</taxon>
        <taxon>Sulfurimonas</taxon>
    </lineage>
</organism>
<gene>
    <name evidence="1" type="ORF">HUE88_01820</name>
</gene>
<dbReference type="InterPro" id="IPR021856">
    <property type="entry name" value="DUF3465"/>
</dbReference>